<proteinExistence type="predicted"/>
<accession>A0A369BIN2</accession>
<protein>
    <submittedName>
        <fullName evidence="1">DinB family protein</fullName>
    </submittedName>
</protein>
<organism evidence="1 2">
    <name type="scientific">Fontibacillus phaseoli</name>
    <dbReference type="NCBI Taxonomy" id="1416533"/>
    <lineage>
        <taxon>Bacteria</taxon>
        <taxon>Bacillati</taxon>
        <taxon>Bacillota</taxon>
        <taxon>Bacilli</taxon>
        <taxon>Bacillales</taxon>
        <taxon>Paenibacillaceae</taxon>
        <taxon>Fontibacillus</taxon>
    </lineage>
</organism>
<dbReference type="Proteomes" id="UP000253090">
    <property type="component" value="Unassembled WGS sequence"/>
</dbReference>
<dbReference type="RefSeq" id="WP_114495993.1">
    <property type="nucleotide sequence ID" value="NZ_QPJW01000002.1"/>
</dbReference>
<dbReference type="AlphaFoldDB" id="A0A369BIN2"/>
<gene>
    <name evidence="1" type="ORF">DFP94_102186</name>
</gene>
<name>A0A369BIN2_9BACL</name>
<dbReference type="Gene3D" id="1.20.120.450">
    <property type="entry name" value="dinb family like domain"/>
    <property type="match status" value="1"/>
</dbReference>
<reference evidence="1 2" key="1">
    <citation type="submission" date="2018-07" db="EMBL/GenBank/DDBJ databases">
        <title>Genomic Encyclopedia of Type Strains, Phase III (KMG-III): the genomes of soil and plant-associated and newly described type strains.</title>
        <authorList>
            <person name="Whitman W."/>
        </authorList>
    </citation>
    <scope>NUCLEOTIDE SEQUENCE [LARGE SCALE GENOMIC DNA]</scope>
    <source>
        <strain evidence="1 2">CECT 8333</strain>
    </source>
</reference>
<evidence type="ECO:0000313" key="1">
    <source>
        <dbReference type="EMBL" id="RCX21433.1"/>
    </source>
</evidence>
<dbReference type="SUPFAM" id="SSF109854">
    <property type="entry name" value="DinB/YfiT-like putative metalloenzymes"/>
    <property type="match status" value="1"/>
</dbReference>
<dbReference type="InterPro" id="IPR034660">
    <property type="entry name" value="DinB/YfiT-like"/>
</dbReference>
<dbReference type="OrthoDB" id="5459461at2"/>
<comment type="caution">
    <text evidence="1">The sequence shown here is derived from an EMBL/GenBank/DDBJ whole genome shotgun (WGS) entry which is preliminary data.</text>
</comment>
<keyword evidence="2" id="KW-1185">Reference proteome</keyword>
<evidence type="ECO:0000313" key="2">
    <source>
        <dbReference type="Proteomes" id="UP000253090"/>
    </source>
</evidence>
<sequence>MSCQMVAVLQRHLEPALQMLNQLVELGPEEVWADPELDYWKHILHAITGIAFWFREEGEEFHLPNFNKDITPDFDKKCLDYPTKHELAGYIDEMKVKSESFFKQLAGVSLVDPCAVYDKFTKADVILMQIRHIQHHIGYCNHILSSRGYETAGWVG</sequence>
<dbReference type="EMBL" id="QPJW01000002">
    <property type="protein sequence ID" value="RCX21433.1"/>
    <property type="molecule type" value="Genomic_DNA"/>
</dbReference>